<evidence type="ECO:0000256" key="9">
    <source>
        <dbReference type="PROSITE-ProRule" id="PRU00284"/>
    </source>
</evidence>
<dbReference type="Pfam" id="PF02743">
    <property type="entry name" value="dCache_1"/>
    <property type="match status" value="1"/>
</dbReference>
<comment type="subcellular location">
    <subcellularLocation>
        <location evidence="1">Cell membrane</location>
        <topology evidence="1">Multi-pass membrane protein</topology>
    </subcellularLocation>
</comment>
<dbReference type="CDD" id="cd12913">
    <property type="entry name" value="PDC1_MCP_like"/>
    <property type="match status" value="1"/>
</dbReference>
<keyword evidence="5 10" id="KW-1133">Transmembrane helix</keyword>
<keyword evidence="6 10" id="KW-0472">Membrane</keyword>
<evidence type="ECO:0000259" key="12">
    <source>
        <dbReference type="PROSITE" id="PS50885"/>
    </source>
</evidence>
<evidence type="ECO:0000256" key="7">
    <source>
        <dbReference type="ARBA" id="ARBA00023224"/>
    </source>
</evidence>
<dbReference type="STRING" id="1123014.SAMN02745746_04053"/>
<dbReference type="GO" id="GO:0005886">
    <property type="term" value="C:plasma membrane"/>
    <property type="evidence" value="ECO:0007669"/>
    <property type="project" value="UniProtKB-SubCell"/>
</dbReference>
<dbReference type="InterPro" id="IPR029151">
    <property type="entry name" value="Sensor-like_sf"/>
</dbReference>
<evidence type="ECO:0000256" key="5">
    <source>
        <dbReference type="ARBA" id="ARBA00022989"/>
    </source>
</evidence>
<accession>A0A1Y6CEY0</accession>
<evidence type="ECO:0000313" key="13">
    <source>
        <dbReference type="EMBL" id="SMF57546.1"/>
    </source>
</evidence>
<dbReference type="FunFam" id="1.10.287.950:FF:000001">
    <property type="entry name" value="Methyl-accepting chemotaxis sensory transducer"/>
    <property type="match status" value="1"/>
</dbReference>
<dbReference type="Pfam" id="PF00672">
    <property type="entry name" value="HAMP"/>
    <property type="match status" value="1"/>
</dbReference>
<keyword evidence="7 9" id="KW-0807">Transducer</keyword>
<evidence type="ECO:0000256" key="3">
    <source>
        <dbReference type="ARBA" id="ARBA00022500"/>
    </source>
</evidence>
<dbReference type="AlphaFoldDB" id="A0A1Y6CEY0"/>
<gene>
    <name evidence="13" type="ORF">SAMN02745746_04053</name>
</gene>
<feature type="domain" description="Methyl-accepting transducer" evidence="11">
    <location>
        <begin position="353"/>
        <end position="589"/>
    </location>
</feature>
<dbReference type="Pfam" id="PF00015">
    <property type="entry name" value="MCPsignal"/>
    <property type="match status" value="1"/>
</dbReference>
<feature type="transmembrane region" description="Helical" evidence="10">
    <location>
        <begin position="274"/>
        <end position="297"/>
    </location>
</feature>
<dbReference type="PROSITE" id="PS50111">
    <property type="entry name" value="CHEMOTAXIS_TRANSDUC_2"/>
    <property type="match status" value="1"/>
</dbReference>
<dbReference type="SUPFAM" id="SSF103190">
    <property type="entry name" value="Sensory domain-like"/>
    <property type="match status" value="1"/>
</dbReference>
<proteinExistence type="inferred from homology"/>
<dbReference type="Proteomes" id="UP000192920">
    <property type="component" value="Unassembled WGS sequence"/>
</dbReference>
<dbReference type="Gene3D" id="3.30.450.20">
    <property type="entry name" value="PAS domain"/>
    <property type="match status" value="2"/>
</dbReference>
<dbReference type="SMART" id="SM00283">
    <property type="entry name" value="MA"/>
    <property type="match status" value="1"/>
</dbReference>
<name>A0A1Y6CEY0_9NEIS</name>
<feature type="domain" description="HAMP" evidence="12">
    <location>
        <begin position="294"/>
        <end position="348"/>
    </location>
</feature>
<dbReference type="RefSeq" id="WP_085277983.1">
    <property type="nucleotide sequence ID" value="NZ_FXAG01000040.1"/>
</dbReference>
<evidence type="ECO:0000256" key="1">
    <source>
        <dbReference type="ARBA" id="ARBA00004651"/>
    </source>
</evidence>
<keyword evidence="14" id="KW-1185">Reference proteome</keyword>
<evidence type="ECO:0000256" key="8">
    <source>
        <dbReference type="ARBA" id="ARBA00029447"/>
    </source>
</evidence>
<dbReference type="CDD" id="cd06225">
    <property type="entry name" value="HAMP"/>
    <property type="match status" value="1"/>
</dbReference>
<keyword evidence="3" id="KW-0145">Chemotaxis</keyword>
<evidence type="ECO:0000313" key="14">
    <source>
        <dbReference type="Proteomes" id="UP000192920"/>
    </source>
</evidence>
<dbReference type="PANTHER" id="PTHR32089:SF112">
    <property type="entry name" value="LYSOZYME-LIKE PROTEIN-RELATED"/>
    <property type="match status" value="1"/>
</dbReference>
<sequence>MKISHKAGLAGAAVLFLTVSLLSLVQVSQLRTSLRSQAESSIGQAGNALARQIENGLNAKLQLIDLMAQSIDADFRPERIQQVFGQPLLKEQFLLVFGGLDSDGKRLTNDPKWNPPGWDARQRPWYAVARQAPRAVLTEPYADAATGEILISAVAKLSDHGRFMGAFGGDLSLQNIAAAVNALDFNGAGYAFLLSGNGKIISHPDAKLDGQPYSRLFDGQRPALTSALKTVDGARRQLVSFVPLSGLHGMHWYLGVVLDEAALMREADAASQRALVGAVIGVALSLLVLGVLMGRLLSPLQRLHHALQDINRGEGDLTRRLPATGKDEVALLSREFNGFVQHLQTLIGNVMNSAAQVRQTSTATSSQAQSASERLYQQLQELDHLAHTMNDMNGAAEAVAEHAEVAARAVETANVETEHGVAVVSRTTSTIQLLADKLGETGLSINQLVQLSRHIESILTKIAGIADQTNLLALNAAIEAARAGEAGRGFAVVADEVRTLASLTQSSTAEIRDIIEQLQNGVKRAESSMLQCSHTAKQTVDDAASANDILGRIRDAITRINDMNLHIAKVAKEQSVATRELSRRTDGIRDISHAVAQGAATQLDHCQVMVEQVGQQDALLERFKV</sequence>
<dbReference type="PANTHER" id="PTHR32089">
    <property type="entry name" value="METHYL-ACCEPTING CHEMOTAXIS PROTEIN MCPB"/>
    <property type="match status" value="1"/>
</dbReference>
<dbReference type="InterPro" id="IPR003660">
    <property type="entry name" value="HAMP_dom"/>
</dbReference>
<keyword evidence="2" id="KW-1003">Cell membrane</keyword>
<comment type="similarity">
    <text evidence="8">Belongs to the methyl-accepting chemotaxis (MCP) protein family.</text>
</comment>
<dbReference type="Gene3D" id="1.10.287.950">
    <property type="entry name" value="Methyl-accepting chemotaxis protein"/>
    <property type="match status" value="1"/>
</dbReference>
<dbReference type="PROSITE" id="PS50885">
    <property type="entry name" value="HAMP"/>
    <property type="match status" value="1"/>
</dbReference>
<dbReference type="GO" id="GO:0006935">
    <property type="term" value="P:chemotaxis"/>
    <property type="evidence" value="ECO:0007669"/>
    <property type="project" value="UniProtKB-KW"/>
</dbReference>
<dbReference type="GO" id="GO:0007165">
    <property type="term" value="P:signal transduction"/>
    <property type="evidence" value="ECO:0007669"/>
    <property type="project" value="UniProtKB-KW"/>
</dbReference>
<dbReference type="PRINTS" id="PR00260">
    <property type="entry name" value="CHEMTRNSDUCR"/>
</dbReference>
<dbReference type="SUPFAM" id="SSF58104">
    <property type="entry name" value="Methyl-accepting chemotaxis protein (MCP) signaling domain"/>
    <property type="match status" value="1"/>
</dbReference>
<evidence type="ECO:0000256" key="2">
    <source>
        <dbReference type="ARBA" id="ARBA00022475"/>
    </source>
</evidence>
<evidence type="ECO:0000256" key="4">
    <source>
        <dbReference type="ARBA" id="ARBA00022692"/>
    </source>
</evidence>
<keyword evidence="4 10" id="KW-0812">Transmembrane</keyword>
<reference evidence="14" key="1">
    <citation type="submission" date="2017-04" db="EMBL/GenBank/DDBJ databases">
        <authorList>
            <person name="Varghese N."/>
            <person name="Submissions S."/>
        </authorList>
    </citation>
    <scope>NUCLEOTIDE SEQUENCE [LARGE SCALE GENOMIC DNA]</scope>
    <source>
        <strain evidence="14">DSM 22618</strain>
    </source>
</reference>
<evidence type="ECO:0000259" key="11">
    <source>
        <dbReference type="PROSITE" id="PS50111"/>
    </source>
</evidence>
<dbReference type="EMBL" id="FXAG01000040">
    <property type="protein sequence ID" value="SMF57546.1"/>
    <property type="molecule type" value="Genomic_DNA"/>
</dbReference>
<dbReference type="GO" id="GO:0004888">
    <property type="term" value="F:transmembrane signaling receptor activity"/>
    <property type="evidence" value="ECO:0007669"/>
    <property type="project" value="InterPro"/>
</dbReference>
<protein>
    <submittedName>
        <fullName evidence="13">Methyl-accepting chemotaxis sensory transducer with Cache sensor</fullName>
    </submittedName>
</protein>
<dbReference type="InterPro" id="IPR033479">
    <property type="entry name" value="dCache_1"/>
</dbReference>
<evidence type="ECO:0000256" key="10">
    <source>
        <dbReference type="SAM" id="Phobius"/>
    </source>
</evidence>
<dbReference type="InterPro" id="IPR004089">
    <property type="entry name" value="MCPsignal_dom"/>
</dbReference>
<dbReference type="CDD" id="cd12912">
    <property type="entry name" value="PDC2_MCP_like"/>
    <property type="match status" value="1"/>
</dbReference>
<evidence type="ECO:0000256" key="6">
    <source>
        <dbReference type="ARBA" id="ARBA00023136"/>
    </source>
</evidence>
<dbReference type="SMART" id="SM00304">
    <property type="entry name" value="HAMP"/>
    <property type="match status" value="1"/>
</dbReference>
<dbReference type="InterPro" id="IPR004090">
    <property type="entry name" value="Chemotax_Me-accpt_rcpt"/>
</dbReference>
<organism evidence="13 14">
    <name type="scientific">Pseudogulbenkiania subflava DSM 22618</name>
    <dbReference type="NCBI Taxonomy" id="1123014"/>
    <lineage>
        <taxon>Bacteria</taxon>
        <taxon>Pseudomonadati</taxon>
        <taxon>Pseudomonadota</taxon>
        <taxon>Betaproteobacteria</taxon>
        <taxon>Neisseriales</taxon>
        <taxon>Chromobacteriaceae</taxon>
        <taxon>Pseudogulbenkiania</taxon>
    </lineage>
</organism>